<dbReference type="Gene3D" id="1.10.287.950">
    <property type="entry name" value="Methyl-accepting chemotaxis protein"/>
    <property type="match status" value="1"/>
</dbReference>
<dbReference type="PROSITE" id="PS50111">
    <property type="entry name" value="CHEMOTAXIS_TRANSDUC_2"/>
    <property type="match status" value="1"/>
</dbReference>
<evidence type="ECO:0000259" key="4">
    <source>
        <dbReference type="PROSITE" id="PS50113"/>
    </source>
</evidence>
<dbReference type="InterPro" id="IPR000700">
    <property type="entry name" value="PAS-assoc_C"/>
</dbReference>
<evidence type="ECO:0000256" key="1">
    <source>
        <dbReference type="PROSITE-ProRule" id="PRU00284"/>
    </source>
</evidence>
<evidence type="ECO:0000259" key="3">
    <source>
        <dbReference type="PROSITE" id="PS50112"/>
    </source>
</evidence>
<evidence type="ECO:0000313" key="5">
    <source>
        <dbReference type="EMBL" id="OAT75279.1"/>
    </source>
</evidence>
<dbReference type="PANTHER" id="PTHR24422:SF10">
    <property type="entry name" value="CHEMOTAXIS PROTEIN METHYLTRANSFERASE 2"/>
    <property type="match status" value="1"/>
</dbReference>
<dbReference type="InterPro" id="IPR001610">
    <property type="entry name" value="PAC"/>
</dbReference>
<dbReference type="Pfam" id="PF00015">
    <property type="entry name" value="MCPsignal"/>
    <property type="match status" value="1"/>
</dbReference>
<dbReference type="PROSITE" id="PS50113">
    <property type="entry name" value="PAC"/>
    <property type="match status" value="1"/>
</dbReference>
<accession>A0A1B7KYT5</accession>
<dbReference type="PANTHER" id="PTHR24422">
    <property type="entry name" value="CHEMOTAXIS PROTEIN METHYLTRANSFERASE"/>
    <property type="match status" value="1"/>
</dbReference>
<dbReference type="Pfam" id="PF08447">
    <property type="entry name" value="PAS_3"/>
    <property type="match status" value="2"/>
</dbReference>
<dbReference type="InterPro" id="IPR000014">
    <property type="entry name" value="PAS"/>
</dbReference>
<dbReference type="PROSITE" id="PS50112">
    <property type="entry name" value="PAS"/>
    <property type="match status" value="1"/>
</dbReference>
<proteinExistence type="predicted"/>
<sequence>MFGLSKPQSLTKSAVPGLKNNLQSFDLNAIKSFVAWIEFLPDGTILYANDLFLAVSGYSLSELQGHHHRMLCRPDYTHTPEYNAFWQRLAAGNPVDGIFERYKKNHQPFFLRATYFPVKNQQGTVIKVIKLASDITGQHLELEDKEAIISALHRSLAVITFSPDGHIIWANDNFLKIMGYQAEELQGKHHRLFCYDSFYKENPHFWDNLQNGQSFVGRFERKTADGGRVWLEASYNPIINSHGEVYKVIKFASDITDRVENAKRIADIAVTTSEQTSQITHNANQVLNETVENSEHIAGQVDAASHIGSQLTESAQDINTIVGTIDAIASQTNILALNAAIEAARAGESGRGFSVVAEEVRRLAASTSEATHKITQVVEKNNALIAEMYRQLDEINQFLKTEHDKISDLSRSLNEINRGVNGFVEVIHKLNV</sequence>
<dbReference type="SMART" id="SM00091">
    <property type="entry name" value="PAS"/>
    <property type="match status" value="2"/>
</dbReference>
<evidence type="ECO:0000259" key="2">
    <source>
        <dbReference type="PROSITE" id="PS50111"/>
    </source>
</evidence>
<dbReference type="Proteomes" id="UP000078225">
    <property type="component" value="Unassembled WGS sequence"/>
</dbReference>
<dbReference type="Gene3D" id="3.30.450.20">
    <property type="entry name" value="PAS domain"/>
    <property type="match status" value="2"/>
</dbReference>
<comment type="caution">
    <text evidence="5">The sequence shown here is derived from an EMBL/GenBank/DDBJ whole genome shotgun (WGS) entry which is preliminary data.</text>
</comment>
<reference evidence="6" key="1">
    <citation type="submission" date="2016-05" db="EMBL/GenBank/DDBJ databases">
        <authorList>
            <person name="Behera P."/>
            <person name="Vaishampayan P."/>
            <person name="Singh N."/>
            <person name="Raina V."/>
            <person name="Suar M."/>
            <person name="Pattnaik A."/>
            <person name="Rastogi G."/>
        </authorList>
    </citation>
    <scope>NUCLEOTIDE SEQUENCE [LARGE SCALE GENOMIC DNA]</scope>
    <source>
        <strain evidence="6">MP23</strain>
    </source>
</reference>
<dbReference type="SMART" id="SM00086">
    <property type="entry name" value="PAC"/>
    <property type="match status" value="2"/>
</dbReference>
<dbReference type="SMART" id="SM00283">
    <property type="entry name" value="MA"/>
    <property type="match status" value="1"/>
</dbReference>
<dbReference type="RefSeq" id="WP_064600845.1">
    <property type="nucleotide sequence ID" value="NZ_LYRP01000048.1"/>
</dbReference>
<feature type="domain" description="PAS" evidence="3">
    <location>
        <begin position="158"/>
        <end position="188"/>
    </location>
</feature>
<dbReference type="GO" id="GO:0006935">
    <property type="term" value="P:chemotaxis"/>
    <property type="evidence" value="ECO:0007669"/>
    <property type="project" value="UniProtKB-ARBA"/>
</dbReference>
<dbReference type="InterPro" id="IPR013655">
    <property type="entry name" value="PAS_fold_3"/>
</dbReference>
<name>A0A1B7KYT5_9ENTR</name>
<dbReference type="EMBL" id="LYRP01000048">
    <property type="protein sequence ID" value="OAT75279.1"/>
    <property type="molecule type" value="Genomic_DNA"/>
</dbReference>
<dbReference type="CDD" id="cd00130">
    <property type="entry name" value="PAS"/>
    <property type="match status" value="2"/>
</dbReference>
<protein>
    <submittedName>
        <fullName evidence="5">Chemotaxis protein</fullName>
    </submittedName>
</protein>
<dbReference type="InterPro" id="IPR050903">
    <property type="entry name" value="Bact_Chemotaxis_MeTrfase"/>
</dbReference>
<dbReference type="NCBIfam" id="TIGR00229">
    <property type="entry name" value="sensory_box"/>
    <property type="match status" value="2"/>
</dbReference>
<evidence type="ECO:0000313" key="6">
    <source>
        <dbReference type="Proteomes" id="UP000078225"/>
    </source>
</evidence>
<feature type="domain" description="Methyl-accepting transducer" evidence="2">
    <location>
        <begin position="253"/>
        <end position="432"/>
    </location>
</feature>
<dbReference type="InterPro" id="IPR004089">
    <property type="entry name" value="MCPsignal_dom"/>
</dbReference>
<organism evidence="5 6">
    <name type="scientific">Mangrovibacter phragmitis</name>
    <dbReference type="NCBI Taxonomy" id="1691903"/>
    <lineage>
        <taxon>Bacteria</taxon>
        <taxon>Pseudomonadati</taxon>
        <taxon>Pseudomonadota</taxon>
        <taxon>Gammaproteobacteria</taxon>
        <taxon>Enterobacterales</taxon>
        <taxon>Enterobacteriaceae</taxon>
        <taxon>Mangrovibacter</taxon>
    </lineage>
</organism>
<dbReference type="GO" id="GO:0007165">
    <property type="term" value="P:signal transduction"/>
    <property type="evidence" value="ECO:0007669"/>
    <property type="project" value="UniProtKB-KW"/>
</dbReference>
<feature type="domain" description="PAC" evidence="4">
    <location>
        <begin position="213"/>
        <end position="267"/>
    </location>
</feature>
<dbReference type="AlphaFoldDB" id="A0A1B7KYT5"/>
<dbReference type="STRING" id="1691903.A9B99_15495"/>
<dbReference type="SUPFAM" id="SSF55785">
    <property type="entry name" value="PYP-like sensor domain (PAS domain)"/>
    <property type="match status" value="2"/>
</dbReference>
<dbReference type="GO" id="GO:0016020">
    <property type="term" value="C:membrane"/>
    <property type="evidence" value="ECO:0007669"/>
    <property type="project" value="InterPro"/>
</dbReference>
<dbReference type="SUPFAM" id="SSF58104">
    <property type="entry name" value="Methyl-accepting chemotaxis protein (MCP) signaling domain"/>
    <property type="match status" value="1"/>
</dbReference>
<dbReference type="OrthoDB" id="9765776at2"/>
<dbReference type="InterPro" id="IPR035965">
    <property type="entry name" value="PAS-like_dom_sf"/>
</dbReference>
<gene>
    <name evidence="5" type="ORF">A9B99_15495</name>
</gene>
<keyword evidence="6" id="KW-1185">Reference proteome</keyword>
<keyword evidence="1" id="KW-0807">Transducer</keyword>